<dbReference type="Proteomes" id="UP000265520">
    <property type="component" value="Unassembled WGS sequence"/>
</dbReference>
<accession>A0A392THD8</accession>
<reference evidence="1 2" key="1">
    <citation type="journal article" date="2018" name="Front. Plant Sci.">
        <title>Red Clover (Trifolium pratense) and Zigzag Clover (T. medium) - A Picture of Genomic Similarities and Differences.</title>
        <authorList>
            <person name="Dluhosova J."/>
            <person name="Istvanek J."/>
            <person name="Nedelnik J."/>
            <person name="Repkova J."/>
        </authorList>
    </citation>
    <scope>NUCLEOTIDE SEQUENCE [LARGE SCALE GENOMIC DNA]</scope>
    <source>
        <strain evidence="2">cv. 10/8</strain>
        <tissue evidence="1">Leaf</tissue>
    </source>
</reference>
<organism evidence="1 2">
    <name type="scientific">Trifolium medium</name>
    <dbReference type="NCBI Taxonomy" id="97028"/>
    <lineage>
        <taxon>Eukaryota</taxon>
        <taxon>Viridiplantae</taxon>
        <taxon>Streptophyta</taxon>
        <taxon>Embryophyta</taxon>
        <taxon>Tracheophyta</taxon>
        <taxon>Spermatophyta</taxon>
        <taxon>Magnoliopsida</taxon>
        <taxon>eudicotyledons</taxon>
        <taxon>Gunneridae</taxon>
        <taxon>Pentapetalae</taxon>
        <taxon>rosids</taxon>
        <taxon>fabids</taxon>
        <taxon>Fabales</taxon>
        <taxon>Fabaceae</taxon>
        <taxon>Papilionoideae</taxon>
        <taxon>50 kb inversion clade</taxon>
        <taxon>NPAAA clade</taxon>
        <taxon>Hologalegina</taxon>
        <taxon>IRL clade</taxon>
        <taxon>Trifolieae</taxon>
        <taxon>Trifolium</taxon>
    </lineage>
</organism>
<proteinExistence type="predicted"/>
<evidence type="ECO:0000313" key="1">
    <source>
        <dbReference type="EMBL" id="MCI60428.1"/>
    </source>
</evidence>
<evidence type="ECO:0000313" key="2">
    <source>
        <dbReference type="Proteomes" id="UP000265520"/>
    </source>
</evidence>
<feature type="non-terminal residue" evidence="1">
    <location>
        <position position="1"/>
    </location>
</feature>
<protein>
    <submittedName>
        <fullName evidence="1">Uncharacterized protein</fullName>
    </submittedName>
</protein>
<dbReference type="EMBL" id="LXQA010581234">
    <property type="protein sequence ID" value="MCI60428.1"/>
    <property type="molecule type" value="Genomic_DNA"/>
</dbReference>
<dbReference type="AlphaFoldDB" id="A0A392THD8"/>
<sequence>VDGAARIYQNSANFKDGHVCPDEERNVCIGRPSWELLEIEYKRQGFALFLVEGSAHI</sequence>
<keyword evidence="2" id="KW-1185">Reference proteome</keyword>
<comment type="caution">
    <text evidence="1">The sequence shown here is derived from an EMBL/GenBank/DDBJ whole genome shotgun (WGS) entry which is preliminary data.</text>
</comment>
<name>A0A392THD8_9FABA</name>